<keyword evidence="3" id="KW-0808">Transferase</keyword>
<accession>A0A6L6Q139</accession>
<feature type="transmembrane region" description="Helical" evidence="1">
    <location>
        <begin position="304"/>
        <end position="324"/>
    </location>
</feature>
<dbReference type="GO" id="GO:0009103">
    <property type="term" value="P:lipopolysaccharide biosynthetic process"/>
    <property type="evidence" value="ECO:0007669"/>
    <property type="project" value="TreeGrafter"/>
</dbReference>
<keyword evidence="1" id="KW-0812">Transmembrane</keyword>
<dbReference type="EMBL" id="WNLA01000009">
    <property type="protein sequence ID" value="MTW03350.1"/>
    <property type="molecule type" value="Genomic_DNA"/>
</dbReference>
<feature type="transmembrane region" description="Helical" evidence="1">
    <location>
        <begin position="41"/>
        <end position="60"/>
    </location>
</feature>
<feature type="transmembrane region" description="Helical" evidence="1">
    <location>
        <begin position="164"/>
        <end position="184"/>
    </location>
</feature>
<protein>
    <submittedName>
        <fullName evidence="3">Acyltransferase family protein</fullName>
    </submittedName>
</protein>
<dbReference type="InterPro" id="IPR002656">
    <property type="entry name" value="Acyl_transf_3_dom"/>
</dbReference>
<keyword evidence="4" id="KW-1185">Reference proteome</keyword>
<proteinExistence type="predicted"/>
<comment type="caution">
    <text evidence="3">The sequence shown here is derived from an EMBL/GenBank/DDBJ whole genome shotgun (WGS) entry which is preliminary data.</text>
</comment>
<dbReference type="GO" id="GO:0016020">
    <property type="term" value="C:membrane"/>
    <property type="evidence" value="ECO:0007669"/>
    <property type="project" value="TreeGrafter"/>
</dbReference>
<dbReference type="AlphaFoldDB" id="A0A6L6Q139"/>
<gene>
    <name evidence="3" type="ORF">GM668_14785</name>
</gene>
<dbReference type="GO" id="GO:0016747">
    <property type="term" value="F:acyltransferase activity, transferring groups other than amino-acyl groups"/>
    <property type="evidence" value="ECO:0007669"/>
    <property type="project" value="InterPro"/>
</dbReference>
<keyword evidence="3" id="KW-0012">Acyltransferase</keyword>
<feature type="transmembrane region" description="Helical" evidence="1">
    <location>
        <begin position="118"/>
        <end position="144"/>
    </location>
</feature>
<dbReference type="Pfam" id="PF01757">
    <property type="entry name" value="Acyl_transf_3"/>
    <property type="match status" value="1"/>
</dbReference>
<feature type="transmembrane region" description="Helical" evidence="1">
    <location>
        <begin position="336"/>
        <end position="355"/>
    </location>
</feature>
<evidence type="ECO:0000259" key="2">
    <source>
        <dbReference type="Pfam" id="PF01757"/>
    </source>
</evidence>
<dbReference type="Proteomes" id="UP000484015">
    <property type="component" value="Unassembled WGS sequence"/>
</dbReference>
<reference evidence="3 4" key="1">
    <citation type="submission" date="2019-11" db="EMBL/GenBank/DDBJ databases">
        <title>Type strains purchased from KCTC, JCM and DSMZ.</title>
        <authorList>
            <person name="Lu H."/>
        </authorList>
    </citation>
    <scope>NUCLEOTIDE SEQUENCE [LARGE SCALE GENOMIC DNA]</scope>
    <source>
        <strain evidence="3 4">KCTC 42409</strain>
    </source>
</reference>
<keyword evidence="1" id="KW-0472">Membrane</keyword>
<evidence type="ECO:0000256" key="1">
    <source>
        <dbReference type="SAM" id="Phobius"/>
    </source>
</evidence>
<dbReference type="PANTHER" id="PTHR23028">
    <property type="entry name" value="ACETYLTRANSFERASE"/>
    <property type="match status" value="1"/>
</dbReference>
<dbReference type="PANTHER" id="PTHR23028:SF53">
    <property type="entry name" value="ACYL_TRANSF_3 DOMAIN-CONTAINING PROTEIN"/>
    <property type="match status" value="1"/>
</dbReference>
<feature type="transmembrane region" description="Helical" evidence="1">
    <location>
        <begin position="238"/>
        <end position="258"/>
    </location>
</feature>
<feature type="transmembrane region" description="Helical" evidence="1">
    <location>
        <begin position="191"/>
        <end position="209"/>
    </location>
</feature>
<dbReference type="OrthoDB" id="9814807at2"/>
<keyword evidence="1" id="KW-1133">Transmembrane helix</keyword>
<organism evidence="3 4">
    <name type="scientific">Pseudoduganella ginsengisoli</name>
    <dbReference type="NCBI Taxonomy" id="1462440"/>
    <lineage>
        <taxon>Bacteria</taxon>
        <taxon>Pseudomonadati</taxon>
        <taxon>Pseudomonadota</taxon>
        <taxon>Betaproteobacteria</taxon>
        <taxon>Burkholderiales</taxon>
        <taxon>Oxalobacteraceae</taxon>
        <taxon>Telluria group</taxon>
        <taxon>Pseudoduganella</taxon>
    </lineage>
</organism>
<feature type="transmembrane region" description="Helical" evidence="1">
    <location>
        <begin position="273"/>
        <end position="292"/>
    </location>
</feature>
<evidence type="ECO:0000313" key="4">
    <source>
        <dbReference type="Proteomes" id="UP000484015"/>
    </source>
</evidence>
<dbReference type="InterPro" id="IPR050879">
    <property type="entry name" value="Acyltransferase_3"/>
</dbReference>
<feature type="domain" description="Acyltransferase 3" evidence="2">
    <location>
        <begin position="39"/>
        <end position="351"/>
    </location>
</feature>
<feature type="transmembrane region" description="Helical" evidence="1">
    <location>
        <begin position="215"/>
        <end position="233"/>
    </location>
</feature>
<sequence length="402" mass="44158">MNPGRSMRACTGASICPLMALRRGCVIPDNPGMKRLELLDYGRLAAALGVLAYHYLFFGVSKGLVTSISPVPAEVAWAKYGFLGVQFFFLISGFVIFQSACGKSAGSFLASRAARLYPAFWVALTCTALVAWLSGHAPIAITFKQYLVNTTMFYSELGQPPVDGVYWTLSYEWHFYLLVFGALALGLEARLPLLFGLWSLFLAFTYLVGGQSLPYGDSYYAWFVAGAFFAMLLRKKAWWMVACLALTLYVCYGALFAYCDRFLLDKGVPLDKGVAGAIITCQVVFFALLMTPRAAALRLPGSRLAGGLTYPLYLVHAHIGYVVLTRIGTESNRTMALIVTSIAMLLLAAAIHYGVERRYARFWQHLFTRTFGALGDAAAGRIARLTGRIGDAGSRDGQNWMR</sequence>
<feature type="transmembrane region" description="Helical" evidence="1">
    <location>
        <begin position="80"/>
        <end position="97"/>
    </location>
</feature>
<evidence type="ECO:0000313" key="3">
    <source>
        <dbReference type="EMBL" id="MTW03350.1"/>
    </source>
</evidence>
<name>A0A6L6Q139_9BURK</name>